<gene>
    <name evidence="3" type="primary">ORC3</name>
    <name evidence="3" type="ORF">OC846_002904</name>
</gene>
<feature type="region of interest" description="Disordered" evidence="1">
    <location>
        <begin position="305"/>
        <end position="335"/>
    </location>
</feature>
<dbReference type="AlphaFoldDB" id="A0AAN6GT57"/>
<comment type="caution">
    <text evidence="3">The sequence shown here is derived from an EMBL/GenBank/DDBJ whole genome shotgun (WGS) entry which is preliminary data.</text>
</comment>
<dbReference type="GO" id="GO:0031261">
    <property type="term" value="C:DNA replication preinitiation complex"/>
    <property type="evidence" value="ECO:0007669"/>
    <property type="project" value="TreeGrafter"/>
</dbReference>
<accession>A0AAN6GT57</accession>
<dbReference type="GO" id="GO:0005656">
    <property type="term" value="C:nuclear pre-replicative complex"/>
    <property type="evidence" value="ECO:0007669"/>
    <property type="project" value="TreeGrafter"/>
</dbReference>
<name>A0AAN6GT57_9BASI</name>
<feature type="compositionally biased region" description="Polar residues" evidence="1">
    <location>
        <begin position="323"/>
        <end position="333"/>
    </location>
</feature>
<dbReference type="PANTHER" id="PTHR12748">
    <property type="entry name" value="ORIGIN RECOGNITION COMPLEX SUBUNIT 3"/>
    <property type="match status" value="1"/>
</dbReference>
<evidence type="ECO:0000313" key="4">
    <source>
        <dbReference type="Proteomes" id="UP001176517"/>
    </source>
</evidence>
<dbReference type="GO" id="GO:0003688">
    <property type="term" value="F:DNA replication origin binding"/>
    <property type="evidence" value="ECO:0007669"/>
    <property type="project" value="TreeGrafter"/>
</dbReference>
<protein>
    <submittedName>
        <fullName evidence="3">Origin recognition complex subunit 3</fullName>
    </submittedName>
</protein>
<dbReference type="InterPro" id="IPR020795">
    <property type="entry name" value="ORC3"/>
</dbReference>
<evidence type="ECO:0000256" key="1">
    <source>
        <dbReference type="SAM" id="MobiDB-lite"/>
    </source>
</evidence>
<dbReference type="GO" id="GO:0005664">
    <property type="term" value="C:nuclear origin of replication recognition complex"/>
    <property type="evidence" value="ECO:0007669"/>
    <property type="project" value="InterPro"/>
</dbReference>
<evidence type="ECO:0000313" key="3">
    <source>
        <dbReference type="EMBL" id="KAK0552397.1"/>
    </source>
</evidence>
<sequence length="630" mass="70075">MLSLFLDTNDPPPLYLDSDTYSFLHARFHEDNHDVNSFGQALELAALHHYHTRSLSAFALSASGSRRNHVDTSSWTSKLADNVSDVLTAQSGASEPSASQGDKLEAISLRLLKTRPSTSLPIGKMGTTVGTDEPSRSSSDILGQIPLFRSRIDLHHAWLARLVLLISYANHFLNEDRLDSFDDLLDDVAHYTQKAAYKLVAGVHEDIYGFALRGQLESKIRHIRSRMNELNSKQLSALLELLASSRSIFEFRQRASPAPVSTPAERMLSVTSGSRTDEEEDLNRLLSKLQGWIAEIGEWRDKEGLARASEGQKHTAGRGGARSNKTQANTQNDENWRRAQAQEEYFGMRRKCVTELCDFLSETSKRLRPQPLILLPDIPFARLWHCCAGTHLQEIIDTTPRCSLITQLNDPFRFLEDYGFLKSFPSSSVVGRIPPVSQRRDTPASTTALRALEASGNLPDVCRAYQLYLNSPRFLNLANWYSAFEQGVRASRAMLLLERPDVAGETFAGNVAAATQSLTKGSSVDGDHNFGPSSPNRRSPRKRQTVMPTQDVPVKKRKSSKSDARSASPAAQQLESHDETAIDAVIEDEDDLQARFALAVNELAIMGLLKGTRRRVEHTTKVIFDLPLPA</sequence>
<dbReference type="Proteomes" id="UP001176517">
    <property type="component" value="Unassembled WGS sequence"/>
</dbReference>
<organism evidence="3 4">
    <name type="scientific">Tilletia horrida</name>
    <dbReference type="NCBI Taxonomy" id="155126"/>
    <lineage>
        <taxon>Eukaryota</taxon>
        <taxon>Fungi</taxon>
        <taxon>Dikarya</taxon>
        <taxon>Basidiomycota</taxon>
        <taxon>Ustilaginomycotina</taxon>
        <taxon>Exobasidiomycetes</taxon>
        <taxon>Tilletiales</taxon>
        <taxon>Tilletiaceae</taxon>
        <taxon>Tilletia</taxon>
    </lineage>
</organism>
<feature type="domain" description="Origin recognition complex subunit 3 winged helix C-terminal" evidence="2">
    <location>
        <begin position="404"/>
        <end position="624"/>
    </location>
</feature>
<dbReference type="EMBL" id="JAPDMZ010000063">
    <property type="protein sequence ID" value="KAK0552397.1"/>
    <property type="molecule type" value="Genomic_DNA"/>
</dbReference>
<dbReference type="PANTHER" id="PTHR12748:SF0">
    <property type="entry name" value="ORIGIN RECOGNITION COMPLEX SUBUNIT 3"/>
    <property type="match status" value="1"/>
</dbReference>
<feature type="region of interest" description="Disordered" evidence="1">
    <location>
        <begin position="518"/>
        <end position="578"/>
    </location>
</feature>
<dbReference type="GO" id="GO:0006270">
    <property type="term" value="P:DNA replication initiation"/>
    <property type="evidence" value="ECO:0007669"/>
    <property type="project" value="TreeGrafter"/>
</dbReference>
<keyword evidence="4" id="KW-1185">Reference proteome</keyword>
<proteinExistence type="predicted"/>
<evidence type="ECO:0000259" key="2">
    <source>
        <dbReference type="Pfam" id="PF18137"/>
    </source>
</evidence>
<dbReference type="InterPro" id="IPR040855">
    <property type="entry name" value="ORC_WH_C"/>
</dbReference>
<reference evidence="3" key="1">
    <citation type="journal article" date="2023" name="PhytoFront">
        <title>Draft Genome Resources of Seven Strains of Tilletia horrida, Causal Agent of Kernel Smut of Rice.</title>
        <authorList>
            <person name="Khanal S."/>
            <person name="Antony Babu S."/>
            <person name="Zhou X.G."/>
        </authorList>
    </citation>
    <scope>NUCLEOTIDE SEQUENCE</scope>
    <source>
        <strain evidence="3">TX6</strain>
    </source>
</reference>
<dbReference type="Pfam" id="PF18137">
    <property type="entry name" value="WHD_ORC"/>
    <property type="match status" value="1"/>
</dbReference>